<dbReference type="Pfam" id="PF01646">
    <property type="entry name" value="Herpes_UL24"/>
    <property type="match status" value="1"/>
</dbReference>
<reference evidence="6" key="2">
    <citation type="submission" date="2023-06" db="EMBL/GenBank/DDBJ databases">
        <title>Isolation and genome sequencing of cytomegaloviruses from Natal multimammate mice (Mastomys natalensis).</title>
        <authorList>
            <person name="Jarvis M.A."/>
            <person name="Davison A.J."/>
        </authorList>
    </citation>
    <scope>NUCLEOTIDE SEQUENCE</scope>
    <source>
        <strain evidence="5">Mnat29</strain>
        <strain evidence="6">Mnat36</strain>
    </source>
</reference>
<feature type="compositionally biased region" description="Low complexity" evidence="4">
    <location>
        <begin position="198"/>
        <end position="215"/>
    </location>
</feature>
<reference evidence="6" key="1">
    <citation type="submission" date="2022-09" db="EMBL/GenBank/DDBJ databases">
        <authorList>
            <person name="Vucak M."/>
            <person name="Davison A.J."/>
        </authorList>
    </citation>
    <scope>NUCLEOTIDE SEQUENCE</scope>
    <source>
        <strain evidence="5">Mnat29</strain>
        <strain evidence="6">Mnat36</strain>
    </source>
</reference>
<evidence type="ECO:0000256" key="1">
    <source>
        <dbReference type="ARBA" id="ARBA00004307"/>
    </source>
</evidence>
<dbReference type="GO" id="GO:0044196">
    <property type="term" value="C:host cell nucleolus"/>
    <property type="evidence" value="ECO:0007669"/>
    <property type="project" value="UniProtKB-SubCell"/>
</dbReference>
<organism evidence="6">
    <name type="scientific">Mastomys natalensis cytomegalovirus 1</name>
    <dbReference type="NCBI Taxonomy" id="2973541"/>
    <lineage>
        <taxon>Viruses</taxon>
        <taxon>Duplodnaviria</taxon>
        <taxon>Heunggongvirae</taxon>
        <taxon>Peploviricota</taxon>
        <taxon>Herviviricetes</taxon>
        <taxon>Herpesvirales</taxon>
        <taxon>Orthoherpesviridae</taxon>
        <taxon>Betaherpesvirinae</taxon>
        <taxon>Muromegalovirus</taxon>
    </lineage>
</organism>
<sequence length="255" mass="28933">MPHVSGTDSLSYLPDVRKRIGKREHVRIYKKITSVFDDVRSVNSILGGIFPNDAGTKARHVFYEVNLGRRIPDCVFVFVERDGSATCYVVEFKTTMRSANDGSIRTNRTHRLQYLQGLKQLRDSLNEFSQFSAANGIPWKIYPVIAFFKQRASGISFVKLFKPKAYRISEHVILKFLESRQHESVKNLSRVAVRPRIRGSSGKRSSVSSRRASQTARRKRSANAAAYGRYGTRHQVTKARRRRVGGSGRGGARRV</sequence>
<gene>
    <name evidence="6" type="primary">M76</name>
</gene>
<evidence type="ECO:0000256" key="2">
    <source>
        <dbReference type="ARBA" id="ARBA00004328"/>
    </source>
</evidence>
<evidence type="ECO:0000313" key="5">
    <source>
        <dbReference type="EMBL" id="WEG68798.1"/>
    </source>
</evidence>
<evidence type="ECO:0000313" key="6">
    <source>
        <dbReference type="EMBL" id="WEG68934.1"/>
    </source>
</evidence>
<dbReference type="EMBL" id="OP429138">
    <property type="protein sequence ID" value="WEG71162.1"/>
    <property type="molecule type" value="Genomic_DNA"/>
</dbReference>
<comment type="subcellular location">
    <subcellularLocation>
        <location evidence="1">Host nucleus</location>
        <location evidence="1">Host nucleolus</location>
    </subcellularLocation>
    <subcellularLocation>
        <location evidence="2">Virion</location>
    </subcellularLocation>
</comment>
<proteinExistence type="predicted"/>
<feature type="compositionally biased region" description="Gly residues" evidence="4">
    <location>
        <begin position="245"/>
        <end position="255"/>
    </location>
</feature>
<evidence type="ECO:0000256" key="4">
    <source>
        <dbReference type="SAM" id="MobiDB-lite"/>
    </source>
</evidence>
<dbReference type="EMBL" id="OP429122">
    <property type="protein sequence ID" value="WEG68934.1"/>
    <property type="molecule type" value="Genomic_DNA"/>
</dbReference>
<evidence type="ECO:0000256" key="3">
    <source>
        <dbReference type="ARBA" id="ARBA00022921"/>
    </source>
</evidence>
<name>A0A9Y1IJS8_9BETA</name>
<dbReference type="InterPro" id="IPR002580">
    <property type="entry name" value="Herpes_UL24"/>
</dbReference>
<accession>A0A9Y1IJS8</accession>
<feature type="region of interest" description="Disordered" evidence="4">
    <location>
        <begin position="194"/>
        <end position="255"/>
    </location>
</feature>
<keyword evidence="3" id="KW-0426">Late protein</keyword>
<dbReference type="EMBL" id="OP429121">
    <property type="protein sequence ID" value="WEG68798.1"/>
    <property type="molecule type" value="Genomic_DNA"/>
</dbReference>
<feature type="compositionally biased region" description="Basic residues" evidence="4">
    <location>
        <begin position="231"/>
        <end position="244"/>
    </location>
</feature>
<protein>
    <submittedName>
        <fullName evidence="6">Nuclear protein UL24</fullName>
    </submittedName>
</protein>